<keyword evidence="3" id="KW-1185">Reference proteome</keyword>
<name>A0AAW3ZJH7_9GAMM</name>
<evidence type="ECO:0000313" key="2">
    <source>
        <dbReference type="EMBL" id="MBD8525085.1"/>
    </source>
</evidence>
<reference evidence="2 3" key="1">
    <citation type="submission" date="2020-09" db="EMBL/GenBank/DDBJ databases">
        <title>Pseudoxanthomonas sp. CAU 1598 isolated from sand of Yaerae Beach.</title>
        <authorList>
            <person name="Kim W."/>
        </authorList>
    </citation>
    <scope>NUCLEOTIDE SEQUENCE [LARGE SCALE GENOMIC DNA]</scope>
    <source>
        <strain evidence="2 3">CAU 1598</strain>
    </source>
</reference>
<protein>
    <submittedName>
        <fullName evidence="2">Uncharacterized protein</fullName>
    </submittedName>
</protein>
<proteinExistence type="predicted"/>
<evidence type="ECO:0000256" key="1">
    <source>
        <dbReference type="SAM" id="SignalP"/>
    </source>
</evidence>
<sequence length="255" mass="28023">MSRYFEWCLLLACALVPALGHARADECVSTGSDLTDPNSPKTISTSTERAPFCDVQFQSTNSMVGAAWLKRDLEASYNAGWKITAELSADRISGWAETPFLSIDVRSEEGAKQVLRIGRSPSLAYDPQPPDHLLAVWPDSSPDSSRSISLRFPLEHGAEHAYLLEIALRRDPQQLLTWLGLCFEGQVQWVPIAARPSDQFRIQFGTLAASDPSELAQLNSLYYGRHFSLLHTLRPGTTQSVCGVAPPAPDASIRP</sequence>
<keyword evidence="1" id="KW-0732">Signal</keyword>
<feature type="signal peptide" evidence="1">
    <location>
        <begin position="1"/>
        <end position="24"/>
    </location>
</feature>
<comment type="caution">
    <text evidence="2">The sequence shown here is derived from an EMBL/GenBank/DDBJ whole genome shotgun (WGS) entry which is preliminary data.</text>
</comment>
<evidence type="ECO:0000313" key="3">
    <source>
        <dbReference type="Proteomes" id="UP000613768"/>
    </source>
</evidence>
<feature type="chain" id="PRO_5043991601" evidence="1">
    <location>
        <begin position="25"/>
        <end position="255"/>
    </location>
</feature>
<dbReference type="Proteomes" id="UP000613768">
    <property type="component" value="Unassembled WGS sequence"/>
</dbReference>
<dbReference type="AlphaFoldDB" id="A0AAW3ZJH7"/>
<dbReference type="RefSeq" id="WP_192028430.1">
    <property type="nucleotide sequence ID" value="NZ_JACYTR010000006.1"/>
</dbReference>
<accession>A0AAW3ZJH7</accession>
<gene>
    <name evidence="2" type="ORF">IFO71_04955</name>
</gene>
<dbReference type="EMBL" id="JACYTR010000006">
    <property type="protein sequence ID" value="MBD8525085.1"/>
    <property type="molecule type" value="Genomic_DNA"/>
</dbReference>
<organism evidence="2 3">
    <name type="scientific">Pseudomarimonas arenosa</name>
    <dbReference type="NCBI Taxonomy" id="2774145"/>
    <lineage>
        <taxon>Bacteria</taxon>
        <taxon>Pseudomonadati</taxon>
        <taxon>Pseudomonadota</taxon>
        <taxon>Gammaproteobacteria</taxon>
        <taxon>Lysobacterales</taxon>
        <taxon>Lysobacteraceae</taxon>
        <taxon>Pseudomarimonas</taxon>
    </lineage>
</organism>